<keyword evidence="3 9" id="KW-0479">Metal-binding</keyword>
<feature type="binding site" evidence="9">
    <location>
        <begin position="13"/>
        <end position="18"/>
    </location>
    <ligand>
        <name>ATP</name>
        <dbReference type="ChEBI" id="CHEBI:30616"/>
    </ligand>
</feature>
<comment type="subcellular location">
    <subcellularLocation>
        <location evidence="9">Cytoplasm</location>
    </subcellularLocation>
</comment>
<dbReference type="CDD" id="cd03109">
    <property type="entry name" value="DTBS"/>
    <property type="match status" value="1"/>
</dbReference>
<feature type="binding site" evidence="9">
    <location>
        <begin position="115"/>
        <end position="118"/>
    </location>
    <ligand>
        <name>ATP</name>
        <dbReference type="ChEBI" id="CHEBI:30616"/>
    </ligand>
</feature>
<dbReference type="Proteomes" id="UP001354989">
    <property type="component" value="Plasmid pPPrrn"/>
</dbReference>
<geneLocation type="plasmid" evidence="10 11">
    <name>pPPrrn</name>
</geneLocation>
<feature type="binding site" evidence="9">
    <location>
        <position position="50"/>
    </location>
    <ligand>
        <name>ATP</name>
        <dbReference type="ChEBI" id="CHEBI:30616"/>
    </ligand>
</feature>
<comment type="subunit">
    <text evidence="9">Homodimer.</text>
</comment>
<dbReference type="EMBL" id="AP025304">
    <property type="protein sequence ID" value="BDD02517.1"/>
    <property type="molecule type" value="Genomic_DNA"/>
</dbReference>
<dbReference type="Gene3D" id="3.40.50.300">
    <property type="entry name" value="P-loop containing nucleotide triphosphate hydrolases"/>
    <property type="match status" value="1"/>
</dbReference>
<comment type="similarity">
    <text evidence="9">Belongs to the dethiobiotin synthetase family.</text>
</comment>
<gene>
    <name evidence="9 10" type="primary">bioD</name>
    <name evidence="10" type="ORF">PEPS_47970</name>
</gene>
<comment type="caution">
    <text evidence="9">Lacks conserved residue(s) required for the propagation of feature annotation.</text>
</comment>
<dbReference type="SUPFAM" id="SSF52540">
    <property type="entry name" value="P-loop containing nucleoside triphosphate hydrolases"/>
    <property type="match status" value="1"/>
</dbReference>
<keyword evidence="6 9" id="KW-0067">ATP-binding</keyword>
<dbReference type="PANTHER" id="PTHR43210">
    <property type="entry name" value="DETHIOBIOTIN SYNTHETASE"/>
    <property type="match status" value="1"/>
</dbReference>
<dbReference type="HAMAP" id="MF_00336">
    <property type="entry name" value="BioD"/>
    <property type="match status" value="1"/>
</dbReference>
<keyword evidence="1 9" id="KW-0963">Cytoplasm</keyword>
<dbReference type="EC" id="6.3.3.3" evidence="9"/>
<accession>A0ABM7VND7</accession>
<proteinExistence type="inferred from homology"/>
<feature type="binding site" evidence="9">
    <location>
        <position position="50"/>
    </location>
    <ligand>
        <name>Mg(2+)</name>
        <dbReference type="ChEBI" id="CHEBI:18420"/>
    </ligand>
</feature>
<dbReference type="NCBIfam" id="TIGR00347">
    <property type="entry name" value="bioD"/>
    <property type="match status" value="1"/>
</dbReference>
<protein>
    <recommendedName>
        <fullName evidence="9">ATP-dependent dethiobiotin synthetase BioD</fullName>
        <ecNumber evidence="9">6.3.3.3</ecNumber>
    </recommendedName>
    <alternativeName>
        <fullName evidence="9">DTB synthetase</fullName>
        <shortName evidence="9">DTBS</shortName>
    </alternativeName>
    <alternativeName>
        <fullName evidence="9">Dethiobiotin synthase</fullName>
    </alternativeName>
</protein>
<keyword evidence="10" id="KW-0614">Plasmid</keyword>
<dbReference type="PIRSF" id="PIRSF006755">
    <property type="entry name" value="DTB_synth"/>
    <property type="match status" value="1"/>
</dbReference>
<dbReference type="Pfam" id="PF13500">
    <property type="entry name" value="AAA_26"/>
    <property type="match status" value="1"/>
</dbReference>
<evidence type="ECO:0000256" key="3">
    <source>
        <dbReference type="ARBA" id="ARBA00022723"/>
    </source>
</evidence>
<feature type="active site" evidence="9">
    <location>
        <position position="38"/>
    </location>
</feature>
<comment type="function">
    <text evidence="9">Catalyzes a mechanistically unusual reaction, the ATP-dependent insertion of CO2 between the N7 and N8 nitrogen atoms of 7,8-diaminopelargonic acid (DAPA, also called 7,8-diammoniononanoate) to form a ureido ring.</text>
</comment>
<feature type="binding site" evidence="9">
    <location>
        <begin position="175"/>
        <end position="176"/>
    </location>
    <ligand>
        <name>ATP</name>
        <dbReference type="ChEBI" id="CHEBI:30616"/>
    </ligand>
</feature>
<evidence type="ECO:0000256" key="8">
    <source>
        <dbReference type="ARBA" id="ARBA00047386"/>
    </source>
</evidence>
<feature type="binding site" evidence="9">
    <location>
        <position position="42"/>
    </location>
    <ligand>
        <name>substrate</name>
    </ligand>
</feature>
<evidence type="ECO:0000313" key="10">
    <source>
        <dbReference type="EMBL" id="BDD02517.1"/>
    </source>
</evidence>
<dbReference type="InterPro" id="IPR027417">
    <property type="entry name" value="P-loop_NTPase"/>
</dbReference>
<evidence type="ECO:0000256" key="1">
    <source>
        <dbReference type="ARBA" id="ARBA00022490"/>
    </source>
</evidence>
<dbReference type="PANTHER" id="PTHR43210:SF2">
    <property type="entry name" value="ATP-DEPENDENT DETHIOBIOTIN SYNTHETASE BIOD 2"/>
    <property type="match status" value="1"/>
</dbReference>
<keyword evidence="4 9" id="KW-0547">Nucleotide-binding</keyword>
<name>A0ABM7VND7_9BACT</name>
<feature type="binding site" evidence="9">
    <location>
        <position position="17"/>
    </location>
    <ligand>
        <name>Mg(2+)</name>
        <dbReference type="ChEBI" id="CHEBI:18420"/>
    </ligand>
</feature>
<keyword evidence="7 9" id="KW-0460">Magnesium</keyword>
<organism evidence="10 11">
    <name type="scientific">Persicobacter psychrovividus</name>
    <dbReference type="NCBI Taxonomy" id="387638"/>
    <lineage>
        <taxon>Bacteria</taxon>
        <taxon>Pseudomonadati</taxon>
        <taxon>Bacteroidota</taxon>
        <taxon>Cytophagia</taxon>
        <taxon>Cytophagales</taxon>
        <taxon>Persicobacteraceae</taxon>
        <taxon>Persicobacter</taxon>
    </lineage>
</organism>
<evidence type="ECO:0000256" key="4">
    <source>
        <dbReference type="ARBA" id="ARBA00022741"/>
    </source>
</evidence>
<sequence length="228" mass="25226">MNKPIFITAIDTDAGKTYATGLLAKYLQDQGCNVITQKLSQTGCKDTSEDIEMHRKLMGIPMQEADRSGLTCPYIFDYPASPELSASLEGKVIDPMTIKQATDQLTEQYEQVIIEGVGGLYVPLNAETTVLDYLQAQDYPTVLVSSAKLGSINHSLMSLEIAKQRGLNIRGIIYNRIADHTELIAEDTRRVLLKYLKQFGFPEVLIEIPKVDENGAIPAIDFSPLIQS</sequence>
<evidence type="ECO:0000256" key="9">
    <source>
        <dbReference type="HAMAP-Rule" id="MF_00336"/>
    </source>
</evidence>
<comment type="catalytic activity">
    <reaction evidence="8">
        <text>(7R,8S)-8-amino-7-(carboxyamino)nonanoate + ATP = (4R,5S)-dethiobiotin + ADP + phosphate + H(+)</text>
        <dbReference type="Rhea" id="RHEA:63684"/>
        <dbReference type="ChEBI" id="CHEBI:15378"/>
        <dbReference type="ChEBI" id="CHEBI:30616"/>
        <dbReference type="ChEBI" id="CHEBI:43474"/>
        <dbReference type="ChEBI" id="CHEBI:149470"/>
        <dbReference type="ChEBI" id="CHEBI:149473"/>
        <dbReference type="ChEBI" id="CHEBI:456216"/>
    </reaction>
</comment>
<dbReference type="RefSeq" id="WP_338399687.1">
    <property type="nucleotide sequence ID" value="NZ_AP025304.1"/>
</dbReference>
<comment type="catalytic activity">
    <reaction evidence="9">
        <text>(7R,8S)-7,8-diammoniononanoate + CO2 + ATP = (4R,5S)-dethiobiotin + ADP + phosphate + 3 H(+)</text>
        <dbReference type="Rhea" id="RHEA:15805"/>
        <dbReference type="ChEBI" id="CHEBI:15378"/>
        <dbReference type="ChEBI" id="CHEBI:16526"/>
        <dbReference type="ChEBI" id="CHEBI:30616"/>
        <dbReference type="ChEBI" id="CHEBI:43474"/>
        <dbReference type="ChEBI" id="CHEBI:149469"/>
        <dbReference type="ChEBI" id="CHEBI:149473"/>
        <dbReference type="ChEBI" id="CHEBI:456216"/>
        <dbReference type="EC" id="6.3.3.3"/>
    </reaction>
</comment>
<evidence type="ECO:0000256" key="5">
    <source>
        <dbReference type="ARBA" id="ARBA00022756"/>
    </source>
</evidence>
<comment type="pathway">
    <text evidence="9">Cofactor biosynthesis; biotin biosynthesis; biotin from 7,8-diaminononanoate: step 1/2.</text>
</comment>
<keyword evidence="5 9" id="KW-0093">Biotin biosynthesis</keyword>
<feature type="binding site" evidence="9">
    <location>
        <position position="115"/>
    </location>
    <ligand>
        <name>Mg(2+)</name>
        <dbReference type="ChEBI" id="CHEBI:18420"/>
    </ligand>
</feature>
<evidence type="ECO:0000256" key="2">
    <source>
        <dbReference type="ARBA" id="ARBA00022598"/>
    </source>
</evidence>
<keyword evidence="11" id="KW-1185">Reference proteome</keyword>
<reference evidence="10 11" key="1">
    <citation type="submission" date="2021-12" db="EMBL/GenBank/DDBJ databases">
        <title>Genome sequencing of bacteria with rrn-lacking chromosome and rrn-plasmid.</title>
        <authorList>
            <person name="Anda M."/>
            <person name="Iwasaki W."/>
        </authorList>
    </citation>
    <scope>NUCLEOTIDE SEQUENCE [LARGE SCALE GENOMIC DNA]</scope>
    <source>
        <strain evidence="10 11">NBRC 101262</strain>
        <plasmid evidence="10 11">pPPrrn</plasmid>
    </source>
</reference>
<dbReference type="InterPro" id="IPR004472">
    <property type="entry name" value="DTB_synth_BioD"/>
</dbReference>
<comment type="cofactor">
    <cofactor evidence="9">
        <name>Mg(2+)</name>
        <dbReference type="ChEBI" id="CHEBI:18420"/>
    </cofactor>
</comment>
<evidence type="ECO:0000313" key="11">
    <source>
        <dbReference type="Proteomes" id="UP001354989"/>
    </source>
</evidence>
<keyword evidence="2 9" id="KW-0436">Ligase</keyword>
<evidence type="ECO:0000256" key="6">
    <source>
        <dbReference type="ARBA" id="ARBA00022840"/>
    </source>
</evidence>
<evidence type="ECO:0000256" key="7">
    <source>
        <dbReference type="ARBA" id="ARBA00022842"/>
    </source>
</evidence>